<feature type="compositionally biased region" description="Pro residues" evidence="1">
    <location>
        <begin position="1573"/>
        <end position="1582"/>
    </location>
</feature>
<evidence type="ECO:0000313" key="6">
    <source>
        <dbReference type="Proteomes" id="UP000308133"/>
    </source>
</evidence>
<feature type="compositionally biased region" description="Basic and acidic residues" evidence="1">
    <location>
        <begin position="1719"/>
        <end position="1738"/>
    </location>
</feature>
<feature type="compositionally biased region" description="Basic and acidic residues" evidence="1">
    <location>
        <begin position="60"/>
        <end position="93"/>
    </location>
</feature>
<feature type="compositionally biased region" description="Basic and acidic residues" evidence="1">
    <location>
        <begin position="30"/>
        <end position="50"/>
    </location>
</feature>
<feature type="compositionally biased region" description="Basic residues" evidence="1">
    <location>
        <begin position="916"/>
        <end position="929"/>
    </location>
</feature>
<dbReference type="PANTHER" id="PTHR45691">
    <property type="entry name" value="PROTEIN DIAPHANOUS"/>
    <property type="match status" value="1"/>
</dbReference>
<dbReference type="CDD" id="cd00167">
    <property type="entry name" value="SANT"/>
    <property type="match status" value="1"/>
</dbReference>
<feature type="compositionally biased region" description="Basic and acidic residues" evidence="1">
    <location>
        <begin position="1799"/>
        <end position="1937"/>
    </location>
</feature>
<feature type="compositionally biased region" description="Low complexity" evidence="1">
    <location>
        <begin position="449"/>
        <end position="465"/>
    </location>
</feature>
<organism evidence="5 6">
    <name type="scientific">Elsinoe australis</name>
    <dbReference type="NCBI Taxonomy" id="40998"/>
    <lineage>
        <taxon>Eukaryota</taxon>
        <taxon>Fungi</taxon>
        <taxon>Dikarya</taxon>
        <taxon>Ascomycota</taxon>
        <taxon>Pezizomycotina</taxon>
        <taxon>Dothideomycetes</taxon>
        <taxon>Dothideomycetidae</taxon>
        <taxon>Myriangiales</taxon>
        <taxon>Elsinoaceae</taxon>
        <taxon>Elsinoe</taxon>
    </lineage>
</organism>
<feature type="compositionally biased region" description="Low complexity" evidence="1">
    <location>
        <begin position="172"/>
        <end position="188"/>
    </location>
</feature>
<feature type="compositionally biased region" description="Basic and acidic residues" evidence="1">
    <location>
        <begin position="2019"/>
        <end position="2033"/>
    </location>
</feature>
<dbReference type="Gene3D" id="1.20.58.1880">
    <property type="match status" value="1"/>
</dbReference>
<dbReference type="Gene3D" id="1.10.10.60">
    <property type="entry name" value="Homeodomain-like"/>
    <property type="match status" value="1"/>
</dbReference>
<dbReference type="InterPro" id="IPR017930">
    <property type="entry name" value="Myb_dom"/>
</dbReference>
<feature type="region of interest" description="Disordered" evidence="1">
    <location>
        <begin position="1201"/>
        <end position="1239"/>
    </location>
</feature>
<feature type="region of interest" description="Disordered" evidence="1">
    <location>
        <begin position="915"/>
        <end position="1049"/>
    </location>
</feature>
<sequence>MSADPAFSDTSFASQPFPHGGFSARGRGRGRGDFDFHNRSRRPQFDDRPPFRQRSPPPRWGRDSSRESRDEWRTERPEEDRWANREPRDRETSWNRMSMTNQRFDTRSTGDVSSRPPTPSQTNPPQPPTPSERTQGETRLPPPPDRRASTSFLPRPDANTSTDQSVRAETFAARPRASSPPQAPSVPAFGAMNFSKPAAPPPNVWRADNRPPQSPVAPAAAQPPSPAPKPVPTAPKALAASPPPPSSAPTGPSSPGLQRVPVEAPRGPRGFEGPPPPAAPPMRHAPQPPTGPAAFRSDDRPQPPSVFTPAARDRPAPSTQSGAPSPNFGAQPWAGQPAPPTPKSAHREVSAQPVQHSPPVDRRPPAGPASLETRRDDGRTRVENTPPIPTGPRQQQSPLLTSPRVPTAPKADRAPPTGPRAGNERGMAALTRAPERPPVAPLRPPPAGPRGVQQGWNTWQQPQQPRGFREGVVPSKRDANGDEVPRGPQASPSQKPAVPAVKDDDVKMQDDGSQAESVKREQDTDRKDTGEVDDVGDPVEPALDSSSDDDDDGMDLDEEDFEMSKRKFEERKAQLEAQKVDLSSREYRVTTPFEQIARIAKITVDDLPAEGEMSPEAEAPELEEEEGSGVASGSTEEVDQDLLTPKEEEAEDIEMRDNDALDDILPPPRREPSPEIINLPYLAKGPFSPDALRSHILQQEDTKPALIQHFQELRDQVERNERSVLEEYADRYRELRDVTRQIDDERAQRERLERQKSADFAGEAEPMAPPAETPTTEGSRRLHKFSSEYDIQKVLKESEEMARKEQEKMERDAQRARDSVEKEAVCPPMYDEELLKRTLFKNTNNLRRAEHLIAIFGYQPPSDDFSPEEHQTFLEAFKERPKKWGEIAALLPGRTYQHCIHHYYAHKWDGRFRETKGKRKGRGVGRGRGGKVATRVRGAALMADLTRAEDDAPAPTTENGTNANGRPKRAAAVRGAAQEPQPESRGTSATPARKGGKTEGEEKPAKKRRANAGEKAAKKIKAQQPLAAASTEANPPQPAGSPVKTDRDLQFRANELTNEERARMDEANLLAGFQAGAARPRNETVPVYHTEAFFQPQIPVPEPLERMRIAVAPSQSRQAASSYWSVPEQNDFLKFLGYYGTDFAAIAAQMGTKTQTMVSSGNNNEQVDVNGEQVKNHYQRRIEGDNKEEFLRVAEEANLRRQRGEDLGPPPQPTPIVKRRYDNPPAATSRPVTAQAEAMEEDPGRFVASAIPSAGAVRTAPTPLQTALANNAKVAAQPGGRPSQPPGPRMGFFSESRETRPPQQPPTSRPPPQPVQASQPGQAPPQQRSQEGSLNTEWYQNLIQEQERALKMQHQSEIAARSQDKVPQLPHASVYPNLAPQPASQSRPPTRPVEEKGPPPPPPARPGSASMRSLIGSPAQSATGPPPRPPPTHPGQNPSPPKLTGFRPSSVPAGSPVQTPSLSAKPAEPRKTSNLASLLNSEPEEPRPVAKRMSDHSVQGIARPQSPASIQRNPTPTSSVLGQRRDTFGSSGPPRSFYDRPGQSTPVPTPPQPNYDSRWSNIGPARREEWPPRQVPPPPSASPGPNGLEPRANPSPPPHLSHSRHGSFSAPGGPPTQQPPPPHPMSGHPMSANPFGQAPPGHVQGMSQHNSPVTQAPPGQPFHARRPSREEDYRAQAQEKWGYRSAERRDYERPPLSTPSSMDREREREAQAQAQARYAADRDAAARDREYHAAESRFRSNTGPPPPGPGIGGPPMPGHPSGHPSTGPPPHLMSQPPPGYPTGALPPHSGPPSGPGGFRPDERSYEPPSFRDMRGEPQQREMFRPERSLGERMSDRLEREGYEREMQQRERENAYARDREMQRERDVMIDRERQMQQRDAQQRDLQQRDLQQREAQRQRDFEREREIQREREMSLQEREAQDRDREMARKRDERERLFSGPPPPTGPSGDLHRSRAWAHDQPPPPQAHPNPFSARPGERHDFPPAPPQREPYGAGGREDAWRRQHAQQQHAQQQMYDDEERRRRRDDEMRMMQREPYLPRSASGGSLGSVQGPPPPGYGPGQGPPQGPPQGPGGQGLGMPHQQPGGAPLGYRHHPPPPPPGGPGGLGAPGAPSGPRR</sequence>
<evidence type="ECO:0000259" key="3">
    <source>
        <dbReference type="PROSITE" id="PS51293"/>
    </source>
</evidence>
<gene>
    <name evidence="5" type="ORF">C1H76_1827</name>
</gene>
<comment type="caution">
    <text evidence="5">The sequence shown here is derived from an EMBL/GenBank/DDBJ whole genome shotgun (WGS) entry which is preliminary data.</text>
</comment>
<dbReference type="SMART" id="SM00717">
    <property type="entry name" value="SANT"/>
    <property type="match status" value="1"/>
</dbReference>
<feature type="compositionally biased region" description="Pro residues" evidence="1">
    <location>
        <begin position="1424"/>
        <end position="1441"/>
    </location>
</feature>
<feature type="compositionally biased region" description="Pro residues" evidence="1">
    <location>
        <begin position="116"/>
        <end position="130"/>
    </location>
</feature>
<dbReference type="InterPro" id="IPR001005">
    <property type="entry name" value="SANT/Myb"/>
</dbReference>
<feature type="region of interest" description="Disordered" evidence="1">
    <location>
        <begin position="800"/>
        <end position="823"/>
    </location>
</feature>
<feature type="compositionally biased region" description="Basic and acidic residues" evidence="1">
    <location>
        <begin position="475"/>
        <end position="485"/>
    </location>
</feature>
<feature type="compositionally biased region" description="Polar residues" evidence="1">
    <location>
        <begin position="1331"/>
        <end position="1344"/>
    </location>
</feature>
<feature type="compositionally biased region" description="Pro residues" evidence="1">
    <location>
        <begin position="1612"/>
        <end position="1624"/>
    </location>
</feature>
<evidence type="ECO:0000313" key="5">
    <source>
        <dbReference type="EMBL" id="TKX25980.1"/>
    </source>
</evidence>
<keyword evidence="5" id="KW-0238">DNA-binding</keyword>
<feature type="domain" description="Myb-like" evidence="2">
    <location>
        <begin position="865"/>
        <end position="907"/>
    </location>
</feature>
<evidence type="ECO:0000259" key="2">
    <source>
        <dbReference type="PROSITE" id="PS50090"/>
    </source>
</evidence>
<dbReference type="PROSITE" id="PS50090">
    <property type="entry name" value="MYB_LIKE"/>
    <property type="match status" value="1"/>
</dbReference>
<feature type="region of interest" description="Disordered" evidence="1">
    <location>
        <begin position="607"/>
        <end position="682"/>
    </location>
</feature>
<accession>A0A4U7B8Z4</accession>
<feature type="compositionally biased region" description="Low complexity" evidence="1">
    <location>
        <begin position="931"/>
        <end position="940"/>
    </location>
</feature>
<dbReference type="PANTHER" id="PTHR45691:SF1">
    <property type="entry name" value="FH2 DOMAIN-CONTAINING PROTEIN 1-RELATED"/>
    <property type="match status" value="1"/>
</dbReference>
<evidence type="ECO:0000259" key="4">
    <source>
        <dbReference type="PROSITE" id="PS51294"/>
    </source>
</evidence>
<dbReference type="Pfam" id="PF00249">
    <property type="entry name" value="Myb_DNA-binding"/>
    <property type="match status" value="1"/>
</dbReference>
<feature type="compositionally biased region" description="Pro residues" evidence="1">
    <location>
        <begin position="2052"/>
        <end position="2071"/>
    </location>
</feature>
<proteinExistence type="predicted"/>
<dbReference type="SUPFAM" id="SSF46689">
    <property type="entry name" value="Homeodomain-like"/>
    <property type="match status" value="2"/>
</dbReference>
<feature type="region of interest" description="Disordered" evidence="1">
    <location>
        <begin position="1273"/>
        <end position="2117"/>
    </location>
</feature>
<dbReference type="InterPro" id="IPR051412">
    <property type="entry name" value="Formin_Homology_Diaphanous_sf"/>
</dbReference>
<feature type="compositionally biased region" description="Low complexity" evidence="1">
    <location>
        <begin position="2006"/>
        <end position="2015"/>
    </location>
</feature>
<feature type="region of interest" description="Disordered" evidence="1">
    <location>
        <begin position="1"/>
        <end position="579"/>
    </location>
</feature>
<feature type="compositionally biased region" description="Pro residues" evidence="1">
    <location>
        <begin position="1743"/>
        <end position="1758"/>
    </location>
</feature>
<dbReference type="InterPro" id="IPR017884">
    <property type="entry name" value="SANT_dom"/>
</dbReference>
<evidence type="ECO:0000256" key="1">
    <source>
        <dbReference type="SAM" id="MobiDB-lite"/>
    </source>
</evidence>
<feature type="compositionally biased region" description="Basic and acidic residues" evidence="1">
    <location>
        <begin position="372"/>
        <end position="382"/>
    </location>
</feature>
<dbReference type="GO" id="GO:0005884">
    <property type="term" value="C:actin filament"/>
    <property type="evidence" value="ECO:0007669"/>
    <property type="project" value="TreeGrafter"/>
</dbReference>
<dbReference type="PROSITE" id="PS51294">
    <property type="entry name" value="HTH_MYB"/>
    <property type="match status" value="1"/>
</dbReference>
<feature type="compositionally biased region" description="Basic and acidic residues" evidence="1">
    <location>
        <begin position="517"/>
        <end position="530"/>
    </location>
</feature>
<feature type="compositionally biased region" description="Polar residues" evidence="1">
    <location>
        <begin position="94"/>
        <end position="112"/>
    </location>
</feature>
<feature type="domain" description="HTH myb-type" evidence="4">
    <location>
        <begin position="865"/>
        <end position="911"/>
    </location>
</feature>
<feature type="compositionally biased region" description="Basic and acidic residues" evidence="1">
    <location>
        <begin position="1681"/>
        <end position="1693"/>
    </location>
</feature>
<feature type="region of interest" description="Disordered" evidence="1">
    <location>
        <begin position="746"/>
        <end position="784"/>
    </location>
</feature>
<feature type="compositionally biased region" description="Pro residues" evidence="1">
    <location>
        <begin position="436"/>
        <end position="448"/>
    </location>
</feature>
<name>A0A4U7B8Z4_9PEZI</name>
<feature type="compositionally biased region" description="Pro residues" evidence="1">
    <location>
        <begin position="1302"/>
        <end position="1314"/>
    </location>
</feature>
<feature type="compositionally biased region" description="Polar residues" evidence="1">
    <location>
        <begin position="1506"/>
        <end position="1521"/>
    </location>
</feature>
<feature type="compositionally biased region" description="Basic and acidic residues" evidence="1">
    <location>
        <begin position="501"/>
        <end position="510"/>
    </location>
</feature>
<feature type="compositionally biased region" description="Pro residues" evidence="1">
    <location>
        <begin position="1766"/>
        <end position="1780"/>
    </location>
</feature>
<dbReference type="GO" id="GO:0030041">
    <property type="term" value="P:actin filament polymerization"/>
    <property type="evidence" value="ECO:0007669"/>
    <property type="project" value="TreeGrafter"/>
</dbReference>
<feature type="domain" description="SANT" evidence="3">
    <location>
        <begin position="860"/>
        <end position="911"/>
    </location>
</feature>
<dbReference type="Proteomes" id="UP000308133">
    <property type="component" value="Unassembled WGS sequence"/>
</dbReference>
<feature type="compositionally biased region" description="Polar residues" evidence="1">
    <location>
        <begin position="158"/>
        <end position="167"/>
    </location>
</feature>
<feature type="compositionally biased region" description="Acidic residues" evidence="1">
    <location>
        <begin position="607"/>
        <end position="627"/>
    </location>
</feature>
<dbReference type="InterPro" id="IPR009057">
    <property type="entry name" value="Homeodomain-like_sf"/>
</dbReference>
<feature type="compositionally biased region" description="Basic and acidic residues" evidence="1">
    <location>
        <begin position="1484"/>
        <end position="1495"/>
    </location>
</feature>
<feature type="compositionally biased region" description="Low complexity" evidence="1">
    <location>
        <begin position="248"/>
        <end position="257"/>
    </location>
</feature>
<feature type="compositionally biased region" description="Acidic residues" evidence="1">
    <location>
        <begin position="546"/>
        <end position="561"/>
    </location>
</feature>
<dbReference type="GO" id="GO:0003677">
    <property type="term" value="F:DNA binding"/>
    <property type="evidence" value="ECO:0007669"/>
    <property type="project" value="UniProtKB-KW"/>
</dbReference>
<feature type="compositionally biased region" description="Pro residues" evidence="1">
    <location>
        <begin position="221"/>
        <end position="233"/>
    </location>
</feature>
<feature type="compositionally biased region" description="Basic and acidic residues" evidence="1">
    <location>
        <begin position="562"/>
        <end position="579"/>
    </location>
</feature>
<dbReference type="PROSITE" id="PS51293">
    <property type="entry name" value="SANT"/>
    <property type="match status" value="1"/>
</dbReference>
<protein>
    <submittedName>
        <fullName evidence="5">Myb-like DNA-binding domain-containing protein 2</fullName>
    </submittedName>
</protein>
<feature type="compositionally biased region" description="Basic and acidic residues" evidence="1">
    <location>
        <begin position="746"/>
        <end position="757"/>
    </location>
</feature>
<reference evidence="5 6" key="1">
    <citation type="submission" date="2018-02" db="EMBL/GenBank/DDBJ databases">
        <title>Draft genome sequences of Elsinoe sp., causing black scab on jojoba.</title>
        <authorList>
            <person name="Stodart B."/>
            <person name="Jeffress S."/>
            <person name="Ash G."/>
            <person name="Arun Chinnappa K."/>
        </authorList>
    </citation>
    <scope>NUCLEOTIDE SEQUENCE [LARGE SCALE GENOMIC DNA]</scope>
    <source>
        <strain evidence="5 6">Hillstone_2</strain>
    </source>
</reference>
<dbReference type="EMBL" id="PTQR01000021">
    <property type="protein sequence ID" value="TKX25980.1"/>
    <property type="molecule type" value="Genomic_DNA"/>
</dbReference>
<feature type="compositionally biased region" description="Low complexity" evidence="1">
    <location>
        <begin position="1315"/>
        <end position="1330"/>
    </location>
</feature>
<feature type="compositionally biased region" description="Polar residues" evidence="1">
    <location>
        <begin position="1645"/>
        <end position="1654"/>
    </location>
</feature>